<sequence>MVWPVRYNAAHHSRRAKSQLTLKLRIELSENRVRFSESSMR</sequence>
<dbReference type="Proteomes" id="UP000217211">
    <property type="component" value="Chromosome"/>
</dbReference>
<dbReference type="AlphaFoldDB" id="A0A249PCE1"/>
<gene>
    <name evidence="1" type="ORF">SJ05684_c21370</name>
</gene>
<accession>A0A249PCE1</accession>
<protein>
    <submittedName>
        <fullName evidence="1">Uncharacterized protein</fullName>
    </submittedName>
</protein>
<dbReference type="EMBL" id="CP023067">
    <property type="protein sequence ID" value="ASY63578.1"/>
    <property type="molecule type" value="Genomic_DNA"/>
</dbReference>
<evidence type="ECO:0000313" key="1">
    <source>
        <dbReference type="EMBL" id="ASY63578.1"/>
    </source>
</evidence>
<evidence type="ECO:0000313" key="2">
    <source>
        <dbReference type="Proteomes" id="UP000217211"/>
    </source>
</evidence>
<reference evidence="1 2" key="1">
    <citation type="submission" date="2017-08" db="EMBL/GenBank/DDBJ databases">
        <title>Multipartite genome sequences of Sinorhizobium species nodulating soybeans.</title>
        <authorList>
            <person name="Tian C.F."/>
        </authorList>
    </citation>
    <scope>NUCLEOTIDE SEQUENCE [LARGE SCALE GENOMIC DNA]</scope>
    <source>
        <strain evidence="1 2">CCBAU 05684</strain>
    </source>
</reference>
<proteinExistence type="predicted"/>
<keyword evidence="2" id="KW-1185">Reference proteome</keyword>
<organism evidence="1 2">
    <name type="scientific">Sinorhizobium sojae CCBAU 05684</name>
    <dbReference type="NCBI Taxonomy" id="716928"/>
    <lineage>
        <taxon>Bacteria</taxon>
        <taxon>Pseudomonadati</taxon>
        <taxon>Pseudomonadota</taxon>
        <taxon>Alphaproteobacteria</taxon>
        <taxon>Hyphomicrobiales</taxon>
        <taxon>Rhizobiaceae</taxon>
        <taxon>Sinorhizobium/Ensifer group</taxon>
        <taxon>Sinorhizobium</taxon>
    </lineage>
</organism>
<dbReference type="KEGG" id="esj:SJ05684_c21370"/>
<name>A0A249PCE1_9HYPH</name>